<keyword evidence="4 5" id="KW-0067">ATP-binding</keyword>
<dbReference type="InterPro" id="IPR017441">
    <property type="entry name" value="Protein_kinase_ATP_BS"/>
</dbReference>
<evidence type="ECO:0000259" key="6">
    <source>
        <dbReference type="PROSITE" id="PS50011"/>
    </source>
</evidence>
<evidence type="ECO:0000313" key="7">
    <source>
        <dbReference type="EMBL" id="KIM73018.1"/>
    </source>
</evidence>
<dbReference type="SUPFAM" id="SSF56112">
    <property type="entry name" value="Protein kinase-like (PK-like)"/>
    <property type="match status" value="1"/>
</dbReference>
<dbReference type="EMBL" id="KN833097">
    <property type="protein sequence ID" value="KIM73018.1"/>
    <property type="molecule type" value="Genomic_DNA"/>
</dbReference>
<keyword evidence="3" id="KW-0418">Kinase</keyword>
<dbReference type="HOGENOM" id="CLU_1034837_0_0_1"/>
<dbReference type="AlphaFoldDB" id="A0A0C3AGT5"/>
<accession>A0A0C3AGT5</accession>
<feature type="binding site" evidence="5">
    <location>
        <position position="246"/>
    </location>
    <ligand>
        <name>ATP</name>
        <dbReference type="ChEBI" id="CHEBI:30616"/>
    </ligand>
</feature>
<dbReference type="InterPro" id="IPR036537">
    <property type="entry name" value="Adaptor_Cbl_N_dom_sf"/>
</dbReference>
<gene>
    <name evidence="7" type="ORF">PILCRDRAFT_15623</name>
</gene>
<dbReference type="InterPro" id="IPR011009">
    <property type="entry name" value="Kinase-like_dom_sf"/>
</dbReference>
<dbReference type="STRING" id="765440.A0A0C3AGT5"/>
<evidence type="ECO:0000256" key="4">
    <source>
        <dbReference type="ARBA" id="ARBA00022840"/>
    </source>
</evidence>
<dbReference type="InParanoid" id="A0A0C3AGT5"/>
<evidence type="ECO:0000256" key="3">
    <source>
        <dbReference type="ARBA" id="ARBA00022777"/>
    </source>
</evidence>
<dbReference type="InterPro" id="IPR059179">
    <property type="entry name" value="MLKL-like_MCAfunc"/>
</dbReference>
<evidence type="ECO:0000256" key="2">
    <source>
        <dbReference type="ARBA" id="ARBA00022741"/>
    </source>
</evidence>
<evidence type="ECO:0000256" key="1">
    <source>
        <dbReference type="ARBA" id="ARBA00022679"/>
    </source>
</evidence>
<dbReference type="Pfam" id="PF07714">
    <property type="entry name" value="PK_Tyr_Ser-Thr"/>
    <property type="match status" value="1"/>
</dbReference>
<dbReference type="PANTHER" id="PTHR44329:SF288">
    <property type="entry name" value="MITOGEN-ACTIVATED PROTEIN KINASE KINASE KINASE 20"/>
    <property type="match status" value="1"/>
</dbReference>
<dbReference type="OrthoDB" id="10261027at2759"/>
<reference evidence="8" key="2">
    <citation type="submission" date="2015-01" db="EMBL/GenBank/DDBJ databases">
        <title>Evolutionary Origins and Diversification of the Mycorrhizal Mutualists.</title>
        <authorList>
            <consortium name="DOE Joint Genome Institute"/>
            <consortium name="Mycorrhizal Genomics Consortium"/>
            <person name="Kohler A."/>
            <person name="Kuo A."/>
            <person name="Nagy L.G."/>
            <person name="Floudas D."/>
            <person name="Copeland A."/>
            <person name="Barry K.W."/>
            <person name="Cichocki N."/>
            <person name="Veneault-Fourrey C."/>
            <person name="LaButti K."/>
            <person name="Lindquist E.A."/>
            <person name="Lipzen A."/>
            <person name="Lundell T."/>
            <person name="Morin E."/>
            <person name="Murat C."/>
            <person name="Riley R."/>
            <person name="Ohm R."/>
            <person name="Sun H."/>
            <person name="Tunlid A."/>
            <person name="Henrissat B."/>
            <person name="Grigoriev I.V."/>
            <person name="Hibbett D.S."/>
            <person name="Martin F."/>
        </authorList>
    </citation>
    <scope>NUCLEOTIDE SEQUENCE [LARGE SCALE GENOMIC DNA]</scope>
    <source>
        <strain evidence="8">F 1598</strain>
    </source>
</reference>
<dbReference type="GO" id="GO:0005524">
    <property type="term" value="F:ATP binding"/>
    <property type="evidence" value="ECO:0007669"/>
    <property type="project" value="UniProtKB-UniRule"/>
</dbReference>
<dbReference type="Gene3D" id="3.30.200.20">
    <property type="entry name" value="Phosphorylase Kinase, domain 1"/>
    <property type="match status" value="1"/>
</dbReference>
<dbReference type="GO" id="GO:0007166">
    <property type="term" value="P:cell surface receptor signaling pathway"/>
    <property type="evidence" value="ECO:0007669"/>
    <property type="project" value="InterPro"/>
</dbReference>
<dbReference type="GO" id="GO:0004674">
    <property type="term" value="F:protein serine/threonine kinase activity"/>
    <property type="evidence" value="ECO:0007669"/>
    <property type="project" value="TreeGrafter"/>
</dbReference>
<feature type="domain" description="Protein kinase" evidence="6">
    <location>
        <begin position="219"/>
        <end position="286"/>
    </location>
</feature>
<evidence type="ECO:0000313" key="8">
    <source>
        <dbReference type="Proteomes" id="UP000054166"/>
    </source>
</evidence>
<name>A0A0C3AGT5_PILCF</name>
<dbReference type="PROSITE" id="PS00107">
    <property type="entry name" value="PROTEIN_KINASE_ATP"/>
    <property type="match status" value="1"/>
</dbReference>
<keyword evidence="1" id="KW-0808">Transferase</keyword>
<proteinExistence type="predicted"/>
<evidence type="ECO:0000256" key="5">
    <source>
        <dbReference type="PROSITE-ProRule" id="PRU10141"/>
    </source>
</evidence>
<keyword evidence="8" id="KW-1185">Reference proteome</keyword>
<dbReference type="InterPro" id="IPR000719">
    <property type="entry name" value="Prot_kinase_dom"/>
</dbReference>
<protein>
    <recommendedName>
        <fullName evidence="6">Protein kinase domain-containing protein</fullName>
    </recommendedName>
</protein>
<dbReference type="InterPro" id="IPR051681">
    <property type="entry name" value="Ser/Thr_Kinases-Pseudokinases"/>
</dbReference>
<dbReference type="Gene3D" id="1.20.930.20">
    <property type="entry name" value="Adaptor protein Cbl, N-terminal domain"/>
    <property type="match status" value="1"/>
</dbReference>
<dbReference type="CDD" id="cd21037">
    <property type="entry name" value="MLKL_NTD"/>
    <property type="match status" value="1"/>
</dbReference>
<dbReference type="PANTHER" id="PTHR44329">
    <property type="entry name" value="SERINE/THREONINE-PROTEIN KINASE TNNI3K-RELATED"/>
    <property type="match status" value="1"/>
</dbReference>
<keyword evidence="2 5" id="KW-0547">Nucleotide-binding</keyword>
<reference evidence="7 8" key="1">
    <citation type="submission" date="2014-04" db="EMBL/GenBank/DDBJ databases">
        <authorList>
            <consortium name="DOE Joint Genome Institute"/>
            <person name="Kuo A."/>
            <person name="Tarkka M."/>
            <person name="Buscot F."/>
            <person name="Kohler A."/>
            <person name="Nagy L.G."/>
            <person name="Floudas D."/>
            <person name="Copeland A."/>
            <person name="Barry K.W."/>
            <person name="Cichocki N."/>
            <person name="Veneault-Fourrey C."/>
            <person name="LaButti K."/>
            <person name="Lindquist E.A."/>
            <person name="Lipzen A."/>
            <person name="Lundell T."/>
            <person name="Morin E."/>
            <person name="Murat C."/>
            <person name="Sun H."/>
            <person name="Tunlid A."/>
            <person name="Henrissat B."/>
            <person name="Grigoriev I.V."/>
            <person name="Hibbett D.S."/>
            <person name="Martin F."/>
            <person name="Nordberg H.P."/>
            <person name="Cantor M.N."/>
            <person name="Hua S.X."/>
        </authorList>
    </citation>
    <scope>NUCLEOTIDE SEQUENCE [LARGE SCALE GENOMIC DNA]</scope>
    <source>
        <strain evidence="7 8">F 1598</strain>
    </source>
</reference>
<dbReference type="PROSITE" id="PS50011">
    <property type="entry name" value="PROTEIN_KINASE_DOM"/>
    <property type="match status" value="1"/>
</dbReference>
<sequence>MDIIHECLSLVPVPYLAPSFAAFRFIWSSIEQAQASKQQLKVLAQSIGQLLQTIDQEYRGRRLLESRSLTPLANLQGLLVEISSFVQKEATRGFLKLLFTKDERIARIEEYHRHIGTLISALLNIQAWQSMNEKARATDQRELNERLSSLEINHQLLPETLNVHQRNMMGMMISLQRHIQRGVDEDWERRFFAHTLQYLTTSSGRQVEVEDWMITSYEVEFGHEIGSGGFGQVFKGSWNRTDVALKVLTMQDGVTPSSTSIRDEIQIWSKLRHPHILREFAQRPAI</sequence>
<dbReference type="InterPro" id="IPR001245">
    <property type="entry name" value="Ser-Thr/Tyr_kinase_cat_dom"/>
</dbReference>
<organism evidence="7 8">
    <name type="scientific">Piloderma croceum (strain F 1598)</name>
    <dbReference type="NCBI Taxonomy" id="765440"/>
    <lineage>
        <taxon>Eukaryota</taxon>
        <taxon>Fungi</taxon>
        <taxon>Dikarya</taxon>
        <taxon>Basidiomycota</taxon>
        <taxon>Agaricomycotina</taxon>
        <taxon>Agaricomycetes</taxon>
        <taxon>Agaricomycetidae</taxon>
        <taxon>Atheliales</taxon>
        <taxon>Atheliaceae</taxon>
        <taxon>Piloderma</taxon>
    </lineage>
</organism>
<dbReference type="Proteomes" id="UP000054166">
    <property type="component" value="Unassembled WGS sequence"/>
</dbReference>